<keyword evidence="8" id="KW-1133">Transmembrane helix</keyword>
<dbReference type="Gene3D" id="2.40.440.10">
    <property type="entry name" value="L,D-transpeptidase catalytic domain-like"/>
    <property type="match status" value="1"/>
</dbReference>
<keyword evidence="3" id="KW-0808">Transferase</keyword>
<dbReference type="InterPro" id="IPR050979">
    <property type="entry name" value="LD-transpeptidase"/>
</dbReference>
<dbReference type="EMBL" id="BAAAEM010000003">
    <property type="protein sequence ID" value="GAA0480306.1"/>
    <property type="molecule type" value="Genomic_DNA"/>
</dbReference>
<comment type="caution">
    <text evidence="10">The sequence shown here is derived from an EMBL/GenBank/DDBJ whole genome shotgun (WGS) entry which is preliminary data.</text>
</comment>
<dbReference type="InterPro" id="IPR005490">
    <property type="entry name" value="LD_TPept_cat_dom"/>
</dbReference>
<keyword evidence="8" id="KW-0812">Transmembrane</keyword>
<dbReference type="CDD" id="cd16913">
    <property type="entry name" value="YkuD_like"/>
    <property type="match status" value="1"/>
</dbReference>
<keyword evidence="4 7" id="KW-0133">Cell shape</keyword>
<dbReference type="InterPro" id="IPR038063">
    <property type="entry name" value="Transpep_catalytic_dom"/>
</dbReference>
<feature type="domain" description="L,D-TPase catalytic" evidence="9">
    <location>
        <begin position="110"/>
        <end position="218"/>
    </location>
</feature>
<evidence type="ECO:0000256" key="5">
    <source>
        <dbReference type="ARBA" id="ARBA00022984"/>
    </source>
</evidence>
<dbReference type="PROSITE" id="PS52029">
    <property type="entry name" value="LD_TPASE"/>
    <property type="match status" value="1"/>
</dbReference>
<evidence type="ECO:0000256" key="4">
    <source>
        <dbReference type="ARBA" id="ARBA00022960"/>
    </source>
</evidence>
<evidence type="ECO:0000313" key="10">
    <source>
        <dbReference type="EMBL" id="GAA0480306.1"/>
    </source>
</evidence>
<evidence type="ECO:0000256" key="3">
    <source>
        <dbReference type="ARBA" id="ARBA00022679"/>
    </source>
</evidence>
<dbReference type="RefSeq" id="WP_229953650.1">
    <property type="nucleotide sequence ID" value="NZ_BAAAEM010000003.1"/>
</dbReference>
<keyword evidence="6 7" id="KW-0961">Cell wall biogenesis/degradation</keyword>
<evidence type="ECO:0000313" key="11">
    <source>
        <dbReference type="Proteomes" id="UP001500713"/>
    </source>
</evidence>
<dbReference type="Proteomes" id="UP001500713">
    <property type="component" value="Unassembled WGS sequence"/>
</dbReference>
<evidence type="ECO:0000256" key="7">
    <source>
        <dbReference type="PROSITE-ProRule" id="PRU01373"/>
    </source>
</evidence>
<comment type="similarity">
    <text evidence="2">Belongs to the YkuD family.</text>
</comment>
<reference evidence="10 11" key="1">
    <citation type="journal article" date="2019" name="Int. J. Syst. Evol. Microbiol.">
        <title>The Global Catalogue of Microorganisms (GCM) 10K type strain sequencing project: providing services to taxonomists for standard genome sequencing and annotation.</title>
        <authorList>
            <consortium name="The Broad Institute Genomics Platform"/>
            <consortium name="The Broad Institute Genome Sequencing Center for Infectious Disease"/>
            <person name="Wu L."/>
            <person name="Ma J."/>
        </authorList>
    </citation>
    <scope>NUCLEOTIDE SEQUENCE [LARGE SCALE GENOMIC DNA]</scope>
    <source>
        <strain evidence="10 11">JCM 14162</strain>
    </source>
</reference>
<evidence type="ECO:0000256" key="8">
    <source>
        <dbReference type="SAM" id="Phobius"/>
    </source>
</evidence>
<keyword evidence="5 7" id="KW-0573">Peptidoglycan synthesis</keyword>
<dbReference type="Pfam" id="PF03734">
    <property type="entry name" value="YkuD"/>
    <property type="match status" value="1"/>
</dbReference>
<gene>
    <name evidence="10" type="ORF">GCM10009096_22890</name>
</gene>
<evidence type="ECO:0000256" key="2">
    <source>
        <dbReference type="ARBA" id="ARBA00005992"/>
    </source>
</evidence>
<evidence type="ECO:0000256" key="1">
    <source>
        <dbReference type="ARBA" id="ARBA00004752"/>
    </source>
</evidence>
<name>A0ABN1AMU5_9SPHN</name>
<accession>A0ABN1AMU5</accession>
<protein>
    <recommendedName>
        <fullName evidence="9">L,D-TPase catalytic domain-containing protein</fullName>
    </recommendedName>
</protein>
<keyword evidence="11" id="KW-1185">Reference proteome</keyword>
<dbReference type="PANTHER" id="PTHR30582">
    <property type="entry name" value="L,D-TRANSPEPTIDASE"/>
    <property type="match status" value="1"/>
</dbReference>
<evidence type="ECO:0000259" key="9">
    <source>
        <dbReference type="PROSITE" id="PS52029"/>
    </source>
</evidence>
<feature type="transmembrane region" description="Helical" evidence="8">
    <location>
        <begin position="12"/>
        <end position="34"/>
    </location>
</feature>
<feature type="active site" description="Proton donor/acceptor" evidence="7">
    <location>
        <position position="181"/>
    </location>
</feature>
<dbReference type="SUPFAM" id="SSF141523">
    <property type="entry name" value="L,D-transpeptidase catalytic domain-like"/>
    <property type="match status" value="1"/>
</dbReference>
<proteinExistence type="inferred from homology"/>
<comment type="pathway">
    <text evidence="1 7">Cell wall biogenesis; peptidoglycan biosynthesis.</text>
</comment>
<evidence type="ECO:0000256" key="6">
    <source>
        <dbReference type="ARBA" id="ARBA00023316"/>
    </source>
</evidence>
<keyword evidence="8" id="KW-0472">Membrane</keyword>
<feature type="active site" description="Nucleophile" evidence="7">
    <location>
        <position position="194"/>
    </location>
</feature>
<organism evidence="10 11">
    <name type="scientific">Parasphingorhabdus litoris</name>
    <dbReference type="NCBI Taxonomy" id="394733"/>
    <lineage>
        <taxon>Bacteria</taxon>
        <taxon>Pseudomonadati</taxon>
        <taxon>Pseudomonadota</taxon>
        <taxon>Alphaproteobacteria</taxon>
        <taxon>Sphingomonadales</taxon>
        <taxon>Sphingomonadaceae</taxon>
        <taxon>Parasphingorhabdus</taxon>
    </lineage>
</organism>
<sequence length="232" mass="24980">MAQQILMRISGGILVATGFAILGLIVLALIRAFAGDPAPAVSAQVADEQPMPVALVAEPKVVEPEAVEPASTSPLLSDSPFVVKRILQIDEPFVHGYYKWDDEGVPDGEIVITVDLKAESISVFRDGYEIGAAVIKFGDALKPTPTGVFPITQKSKDHVSNIYHVPMPYMLRLTNDGIAIHAAEVKWGYGTRGCIGVPEEFARRLFEEVELGDQVIVTNGKMLDLGEQIVAG</sequence>
<dbReference type="PANTHER" id="PTHR30582:SF2">
    <property type="entry name" value="L,D-TRANSPEPTIDASE YCIB-RELATED"/>
    <property type="match status" value="1"/>
</dbReference>